<evidence type="ECO:0000259" key="18">
    <source>
        <dbReference type="PROSITE" id="PS50846"/>
    </source>
</evidence>
<evidence type="ECO:0000256" key="2">
    <source>
        <dbReference type="ARBA" id="ARBA00006024"/>
    </source>
</evidence>
<dbReference type="InterPro" id="IPR027256">
    <property type="entry name" value="P-typ_ATPase_IB"/>
</dbReference>
<gene>
    <name evidence="19" type="ORF">EJ02DRAFT_501290</name>
</gene>
<evidence type="ECO:0000256" key="16">
    <source>
        <dbReference type="ARBA" id="ARBA00080126"/>
    </source>
</evidence>
<dbReference type="GO" id="GO:0030003">
    <property type="term" value="P:intracellular monoatomic cation homeostasis"/>
    <property type="evidence" value="ECO:0007669"/>
    <property type="project" value="UniProtKB-ARBA"/>
</dbReference>
<evidence type="ECO:0000256" key="8">
    <source>
        <dbReference type="ARBA" id="ARBA00022741"/>
    </source>
</evidence>
<keyword evidence="4" id="KW-0813">Transport</keyword>
<evidence type="ECO:0000256" key="9">
    <source>
        <dbReference type="ARBA" id="ARBA00022796"/>
    </source>
</evidence>
<dbReference type="NCBIfam" id="TIGR01494">
    <property type="entry name" value="ATPase_P-type"/>
    <property type="match status" value="2"/>
</dbReference>
<dbReference type="Pfam" id="PF00403">
    <property type="entry name" value="HMA"/>
    <property type="match status" value="4"/>
</dbReference>
<feature type="domain" description="HMA" evidence="18">
    <location>
        <begin position="11"/>
        <end position="77"/>
    </location>
</feature>
<dbReference type="SUPFAM" id="SSF81665">
    <property type="entry name" value="Calcium ATPase, transmembrane domain M"/>
    <property type="match status" value="1"/>
</dbReference>
<evidence type="ECO:0000256" key="11">
    <source>
        <dbReference type="ARBA" id="ARBA00022842"/>
    </source>
</evidence>
<dbReference type="InterPro" id="IPR036412">
    <property type="entry name" value="HAD-like_sf"/>
</dbReference>
<evidence type="ECO:0000256" key="4">
    <source>
        <dbReference type="ARBA" id="ARBA00022448"/>
    </source>
</evidence>
<feature type="transmembrane region" description="Helical" evidence="17">
    <location>
        <begin position="1068"/>
        <end position="1087"/>
    </location>
</feature>
<dbReference type="InterPro" id="IPR018303">
    <property type="entry name" value="ATPase_P-typ_P_site"/>
</dbReference>
<dbReference type="CDD" id="cd00371">
    <property type="entry name" value="HMA"/>
    <property type="match status" value="4"/>
</dbReference>
<reference evidence="19" key="1">
    <citation type="journal article" date="2020" name="Stud. Mycol.">
        <title>101 Dothideomycetes genomes: a test case for predicting lifestyles and emergence of pathogens.</title>
        <authorList>
            <person name="Haridas S."/>
            <person name="Albert R."/>
            <person name="Binder M."/>
            <person name="Bloem J."/>
            <person name="Labutti K."/>
            <person name="Salamov A."/>
            <person name="Andreopoulos B."/>
            <person name="Baker S."/>
            <person name="Barry K."/>
            <person name="Bills G."/>
            <person name="Bluhm B."/>
            <person name="Cannon C."/>
            <person name="Castanera R."/>
            <person name="Culley D."/>
            <person name="Daum C."/>
            <person name="Ezra D."/>
            <person name="Gonzalez J."/>
            <person name="Henrissat B."/>
            <person name="Kuo A."/>
            <person name="Liang C."/>
            <person name="Lipzen A."/>
            <person name="Lutzoni F."/>
            <person name="Magnuson J."/>
            <person name="Mondo S."/>
            <person name="Nolan M."/>
            <person name="Ohm R."/>
            <person name="Pangilinan J."/>
            <person name="Park H.-J."/>
            <person name="Ramirez L."/>
            <person name="Alfaro M."/>
            <person name="Sun H."/>
            <person name="Tritt A."/>
            <person name="Yoshinaga Y."/>
            <person name="Zwiers L.-H."/>
            <person name="Turgeon B."/>
            <person name="Goodwin S."/>
            <person name="Spatafora J."/>
            <person name="Crous P."/>
            <person name="Grigoriev I."/>
        </authorList>
    </citation>
    <scope>NUCLEOTIDE SEQUENCE</scope>
    <source>
        <strain evidence="19">CBS 161.51</strain>
    </source>
</reference>
<dbReference type="SFLD" id="SFLDS00003">
    <property type="entry name" value="Haloacid_Dehalogenase"/>
    <property type="match status" value="1"/>
</dbReference>
<evidence type="ECO:0000256" key="1">
    <source>
        <dbReference type="ARBA" id="ARBA00004127"/>
    </source>
</evidence>
<evidence type="ECO:0000256" key="12">
    <source>
        <dbReference type="ARBA" id="ARBA00022967"/>
    </source>
</evidence>
<proteinExistence type="inferred from homology"/>
<evidence type="ECO:0000256" key="17">
    <source>
        <dbReference type="RuleBase" id="RU362081"/>
    </source>
</evidence>
<dbReference type="PANTHER" id="PTHR43520">
    <property type="entry name" value="ATP7, ISOFORM B"/>
    <property type="match status" value="1"/>
</dbReference>
<feature type="transmembrane region" description="Helical" evidence="17">
    <location>
        <begin position="397"/>
        <end position="417"/>
    </location>
</feature>
<dbReference type="InterPro" id="IPR059000">
    <property type="entry name" value="ATPase_P-type_domA"/>
</dbReference>
<comment type="subcellular location">
    <subcellularLocation>
        <location evidence="1">Endomembrane system</location>
        <topology evidence="1">Multi-pass membrane protein</topology>
    </subcellularLocation>
    <subcellularLocation>
        <location evidence="17">Membrane</location>
    </subcellularLocation>
</comment>
<feature type="domain" description="HMA" evidence="18">
    <location>
        <begin position="198"/>
        <end position="264"/>
    </location>
</feature>
<dbReference type="EC" id="7.2.2.8" evidence="3"/>
<dbReference type="NCBIfam" id="TIGR01525">
    <property type="entry name" value="ATPase-IB_hvy"/>
    <property type="match status" value="1"/>
</dbReference>
<feature type="transmembrane region" description="Helical" evidence="17">
    <location>
        <begin position="363"/>
        <end position="385"/>
    </location>
</feature>
<dbReference type="GO" id="GO:0016887">
    <property type="term" value="F:ATP hydrolysis activity"/>
    <property type="evidence" value="ECO:0007669"/>
    <property type="project" value="InterPro"/>
</dbReference>
<keyword evidence="14" id="KW-0406">Ion transport</keyword>
<evidence type="ECO:0000313" key="20">
    <source>
        <dbReference type="Proteomes" id="UP000800038"/>
    </source>
</evidence>
<dbReference type="GO" id="GO:0005507">
    <property type="term" value="F:copper ion binding"/>
    <property type="evidence" value="ECO:0007669"/>
    <property type="project" value="InterPro"/>
</dbReference>
<feature type="domain" description="HMA" evidence="18">
    <location>
        <begin position="271"/>
        <end position="337"/>
    </location>
</feature>
<dbReference type="OrthoDB" id="432719at2759"/>
<dbReference type="Gene3D" id="3.40.50.1000">
    <property type="entry name" value="HAD superfamily/HAD-like"/>
    <property type="match status" value="1"/>
</dbReference>
<dbReference type="FunFam" id="3.30.70.100:FF:000001">
    <property type="entry name" value="ATPase copper transporting beta"/>
    <property type="match status" value="3"/>
</dbReference>
<dbReference type="SUPFAM" id="SSF55008">
    <property type="entry name" value="HMA, heavy metal-associated domain"/>
    <property type="match status" value="4"/>
</dbReference>
<evidence type="ECO:0000256" key="14">
    <source>
        <dbReference type="ARBA" id="ARBA00023065"/>
    </source>
</evidence>
<evidence type="ECO:0000256" key="5">
    <source>
        <dbReference type="ARBA" id="ARBA00022692"/>
    </source>
</evidence>
<dbReference type="InterPro" id="IPR036163">
    <property type="entry name" value="HMA_dom_sf"/>
</dbReference>
<dbReference type="Pfam" id="PF00122">
    <property type="entry name" value="E1-E2_ATPase"/>
    <property type="match status" value="1"/>
</dbReference>
<evidence type="ECO:0000256" key="15">
    <source>
        <dbReference type="ARBA" id="ARBA00023136"/>
    </source>
</evidence>
<feature type="transmembrane region" description="Helical" evidence="17">
    <location>
        <begin position="1039"/>
        <end position="1062"/>
    </location>
</feature>
<dbReference type="FunFam" id="2.70.150.10:FF:000002">
    <property type="entry name" value="Copper-transporting ATPase 1, putative"/>
    <property type="match status" value="1"/>
</dbReference>
<dbReference type="InterPro" id="IPR008250">
    <property type="entry name" value="ATPase_P-typ_transduc_dom_A_sf"/>
</dbReference>
<feature type="transmembrane region" description="Helical" evidence="17">
    <location>
        <begin position="438"/>
        <end position="462"/>
    </location>
</feature>
<dbReference type="EMBL" id="ML976015">
    <property type="protein sequence ID" value="KAF1944639.1"/>
    <property type="molecule type" value="Genomic_DNA"/>
</dbReference>
<keyword evidence="9" id="KW-0187">Copper transport</keyword>
<keyword evidence="15 17" id="KW-0472">Membrane</keyword>
<feature type="domain" description="HMA" evidence="18">
    <location>
        <begin position="109"/>
        <end position="175"/>
    </location>
</feature>
<dbReference type="Gene3D" id="3.40.1110.10">
    <property type="entry name" value="Calcium-transporting ATPase, cytoplasmic domain N"/>
    <property type="match status" value="1"/>
</dbReference>
<dbReference type="GO" id="GO:0055070">
    <property type="term" value="P:copper ion homeostasis"/>
    <property type="evidence" value="ECO:0007669"/>
    <property type="project" value="TreeGrafter"/>
</dbReference>
<dbReference type="GO" id="GO:0005524">
    <property type="term" value="F:ATP binding"/>
    <property type="evidence" value="ECO:0007669"/>
    <property type="project" value="UniProtKB-UniRule"/>
</dbReference>
<dbReference type="InterPro" id="IPR006121">
    <property type="entry name" value="HMA_dom"/>
</dbReference>
<keyword evidence="12" id="KW-1278">Translocase</keyword>
<keyword evidence="5 17" id="KW-0812">Transmembrane</keyword>
<dbReference type="SUPFAM" id="SSF81653">
    <property type="entry name" value="Calcium ATPase, transduction domain A"/>
    <property type="match status" value="1"/>
</dbReference>
<organism evidence="19 20">
    <name type="scientific">Clathrospora elynae</name>
    <dbReference type="NCBI Taxonomy" id="706981"/>
    <lineage>
        <taxon>Eukaryota</taxon>
        <taxon>Fungi</taxon>
        <taxon>Dikarya</taxon>
        <taxon>Ascomycota</taxon>
        <taxon>Pezizomycotina</taxon>
        <taxon>Dothideomycetes</taxon>
        <taxon>Pleosporomycetidae</taxon>
        <taxon>Pleosporales</taxon>
        <taxon>Diademaceae</taxon>
        <taxon>Clathrospora</taxon>
    </lineage>
</organism>
<dbReference type="NCBIfam" id="TIGR00003">
    <property type="entry name" value="copper ion binding protein"/>
    <property type="match status" value="2"/>
</dbReference>
<dbReference type="PRINTS" id="PR00942">
    <property type="entry name" value="CUATPASEI"/>
</dbReference>
<protein>
    <recommendedName>
        <fullName evidence="3">P-type Cu(+) transporter</fullName>
        <ecNumber evidence="3">7.2.2.8</ecNumber>
    </recommendedName>
    <alternativeName>
        <fullName evidence="16">Cu(2+)-ATPase</fullName>
    </alternativeName>
</protein>
<dbReference type="InterPro" id="IPR023214">
    <property type="entry name" value="HAD_sf"/>
</dbReference>
<dbReference type="PRINTS" id="PR00119">
    <property type="entry name" value="CATATPASE"/>
</dbReference>
<evidence type="ECO:0000256" key="3">
    <source>
        <dbReference type="ARBA" id="ARBA00012517"/>
    </source>
</evidence>
<keyword evidence="8 17" id="KW-0547">Nucleotide-binding</keyword>
<dbReference type="InterPro" id="IPR044492">
    <property type="entry name" value="P_typ_ATPase_HD_dom"/>
</dbReference>
<dbReference type="PROSITE" id="PS00154">
    <property type="entry name" value="ATPASE_E1_E2"/>
    <property type="match status" value="1"/>
</dbReference>
<dbReference type="SFLD" id="SFLDG00002">
    <property type="entry name" value="C1.7:_P-type_atpase_like"/>
    <property type="match status" value="1"/>
</dbReference>
<dbReference type="SFLD" id="SFLDF00027">
    <property type="entry name" value="p-type_atpase"/>
    <property type="match status" value="1"/>
</dbReference>
<sequence length="1155" mass="122817">MAPQPVTAHMATTTLKVEGMTCGACTSAIDSGFQGVKGVGNVSISLVMERAVVQHDPDVISADEVKEIIEDRGFDAEVLSTDLPATQTTDDHFLSDSEDEEDEINTNLSTTTLSVGGMTCGACTSAVEGAFKDMAGLRSFSISLLSERAVIEHDPTVISAEKLAEIIEDVGFDAEVLNTVAATSAPKISRSRKRQKTMTTTVSVEGMTCGACTSAIESGFKDVEGVFQFNISLLANRAVLVHNPSKLTEAQIVEIIEDRGFDAKVISSVDGPVQLKVYGLPNASAAEDLEGLLKKRTGVISATVNFGTSRATIQRESRIIGLRAIVEAIEEAGYNALVADSEDNDAQLESLAKTKEIKEWRRAVVFSAWFAVPVFLTSMFIPMFLPFLNYGGIRIIPGLYVGDIVCLVLTIPVQFGIGKRFYISAYKSLSHLAPTMDVLVVLGTSAAFFFSVFSMLVSLLFSPHTKPTTLFDTSTMLFTFISLGRYLENRAKGQTSKALSNLMSLAPSMATIYADPIAAAKAAEGWDVDDEKLERNAVDGNAAEEKVIATELIEVGDVVILRPGDKLPADGTVTRGESYLDESMVTGEAMQVLKKKGAPLMAGTVNGNGRLEFVVTRAGRDTQLSQIVRLVQDAQTTRAPIQMLADRVAGVFVPVIITLGLGTFVAWMVLSHVMPYPPKVFLDHASGGKFMVCIKLCIAVIVFACPCALGLATPTAVMVGTGVGAEQGILVKGGAALETATRITHVVFDKTGTLTVGKMSVSKADIQGEWASTQMKNLWWTLIGLAEMGSEHPIAKAIVLSAKEHLLLGPDGILDGSVGDLEAVVGKGIIANVEAAISRERTRYRVLIGNAAFLTSEGINVPDFTDETLTPAATANPRGGSQIRSAGITTIHTAIGKTYTGTLSLSDTIKPSARAAILALTRLGITSSIVTGDTSASALVVAAAVGIDSADVHASSTPADKKAIVADLQSRGQVIGMVGDGINDSPALALADIGIALSTGTDVAMEAASIVLMSNTDLLAIPASLVLSRAIFWRIKVNLAWACMYNFIGLPFAMGFFLPWGLSLHPMAAGAAMACSSVSVVASSLHLKFWHRPSWMKVSVLDPGAPVDERELEMEKLGHKGIFSTIVDWVRDSWGAWRRNKEDTSYMPLRDMGEQ</sequence>
<dbReference type="InterPro" id="IPR023298">
    <property type="entry name" value="ATPase_P-typ_TM_dom_sf"/>
</dbReference>
<keyword evidence="10 17" id="KW-0067">ATP-binding</keyword>
<dbReference type="GO" id="GO:0043682">
    <property type="term" value="F:P-type divalent copper transporter activity"/>
    <property type="evidence" value="ECO:0007669"/>
    <property type="project" value="TreeGrafter"/>
</dbReference>
<evidence type="ECO:0000256" key="13">
    <source>
        <dbReference type="ARBA" id="ARBA00022989"/>
    </source>
</evidence>
<feature type="transmembrane region" description="Helical" evidence="17">
    <location>
        <begin position="648"/>
        <end position="670"/>
    </location>
</feature>
<evidence type="ECO:0000256" key="6">
    <source>
        <dbReference type="ARBA" id="ARBA00022723"/>
    </source>
</evidence>
<dbReference type="InterPro" id="IPR006122">
    <property type="entry name" value="HMA_Cu_ion-bd"/>
</dbReference>
<dbReference type="GO" id="GO:0016020">
    <property type="term" value="C:membrane"/>
    <property type="evidence" value="ECO:0007669"/>
    <property type="project" value="UniProtKB-SubCell"/>
</dbReference>
<dbReference type="InterPro" id="IPR001757">
    <property type="entry name" value="P_typ_ATPase"/>
</dbReference>
<feature type="transmembrane region" description="Helical" evidence="17">
    <location>
        <begin position="690"/>
        <end position="712"/>
    </location>
</feature>
<evidence type="ECO:0000256" key="10">
    <source>
        <dbReference type="ARBA" id="ARBA00022840"/>
    </source>
</evidence>
<comment type="similarity">
    <text evidence="2 17">Belongs to the cation transport ATPase (P-type) (TC 3.A.3) family. Type IB subfamily.</text>
</comment>
<dbReference type="Gene3D" id="3.30.70.100">
    <property type="match status" value="4"/>
</dbReference>
<dbReference type="GO" id="GO:0140581">
    <property type="term" value="F:P-type monovalent copper transporter activity"/>
    <property type="evidence" value="ECO:0007669"/>
    <property type="project" value="UniProtKB-EC"/>
</dbReference>
<keyword evidence="13 17" id="KW-1133">Transmembrane helix</keyword>
<dbReference type="CDD" id="cd02094">
    <property type="entry name" value="P-type_ATPase_Cu-like"/>
    <property type="match status" value="1"/>
</dbReference>
<dbReference type="PROSITE" id="PS50846">
    <property type="entry name" value="HMA_2"/>
    <property type="match status" value="4"/>
</dbReference>
<dbReference type="InterPro" id="IPR023299">
    <property type="entry name" value="ATPase_P-typ_cyto_dom_N"/>
</dbReference>
<keyword evidence="6 17" id="KW-0479">Metal-binding</keyword>
<keyword evidence="7" id="KW-0677">Repeat</keyword>
<dbReference type="SUPFAM" id="SSF56784">
    <property type="entry name" value="HAD-like"/>
    <property type="match status" value="1"/>
</dbReference>
<keyword evidence="20" id="KW-1185">Reference proteome</keyword>
<keyword evidence="11" id="KW-0460">Magnesium</keyword>
<dbReference type="Pfam" id="PF00702">
    <property type="entry name" value="Hydrolase"/>
    <property type="match status" value="1"/>
</dbReference>
<keyword evidence="9" id="KW-0186">Copper</keyword>
<evidence type="ECO:0000256" key="7">
    <source>
        <dbReference type="ARBA" id="ARBA00022737"/>
    </source>
</evidence>
<dbReference type="AlphaFoldDB" id="A0A6A5SZ15"/>
<dbReference type="GO" id="GO:0012505">
    <property type="term" value="C:endomembrane system"/>
    <property type="evidence" value="ECO:0007669"/>
    <property type="project" value="UniProtKB-SubCell"/>
</dbReference>
<evidence type="ECO:0000313" key="19">
    <source>
        <dbReference type="EMBL" id="KAF1944639.1"/>
    </source>
</evidence>
<dbReference type="PANTHER" id="PTHR43520:SF8">
    <property type="entry name" value="P-TYPE CU(+) TRANSPORTER"/>
    <property type="match status" value="1"/>
</dbReference>
<dbReference type="Gene3D" id="2.70.150.10">
    <property type="entry name" value="Calcium-transporting ATPase, cytoplasmic transduction domain A"/>
    <property type="match status" value="1"/>
</dbReference>
<accession>A0A6A5SZ15</accession>
<dbReference type="Proteomes" id="UP000800038">
    <property type="component" value="Unassembled WGS sequence"/>
</dbReference>
<feature type="transmembrane region" description="Helical" evidence="17">
    <location>
        <begin position="468"/>
        <end position="487"/>
    </location>
</feature>
<name>A0A6A5SZ15_9PLEO</name>